<comment type="caution">
    <text evidence="1">The sequence shown here is derived from an EMBL/GenBank/DDBJ whole genome shotgun (WGS) entry which is preliminary data.</text>
</comment>
<dbReference type="RefSeq" id="WP_171406976.1">
    <property type="nucleotide sequence ID" value="NZ_RCHC01000073.1"/>
</dbReference>
<reference evidence="1 2" key="1">
    <citation type="submission" date="2018-09" db="EMBL/GenBank/DDBJ databases">
        <title>The draft genome of Acinetobacter sp. strains.</title>
        <authorList>
            <person name="Qin J."/>
            <person name="Feng Y."/>
            <person name="Zong Z."/>
        </authorList>
    </citation>
    <scope>NUCLEOTIDE SEQUENCE [LARGE SCALE GENOMIC DNA]</scope>
    <source>
        <strain evidence="1 2">WCHAc060005</strain>
    </source>
</reference>
<evidence type="ECO:0000313" key="2">
    <source>
        <dbReference type="Proteomes" id="UP000280271"/>
    </source>
</evidence>
<keyword evidence="2" id="KW-1185">Reference proteome</keyword>
<name>A0ABX9TQN8_9GAMM</name>
<accession>A0ABX9TQN8</accession>
<feature type="non-terminal residue" evidence="1">
    <location>
        <position position="1"/>
    </location>
</feature>
<evidence type="ECO:0000313" key="1">
    <source>
        <dbReference type="EMBL" id="RLL15976.1"/>
    </source>
</evidence>
<proteinExistence type="predicted"/>
<sequence>GDIGKAEAMENYVLSKAKISPNAGAEPKPYTSTASLGGESKVAQGVNEGSNTEEECGCFFCFLYALINTANQRSK</sequence>
<protein>
    <submittedName>
        <fullName evidence="1">Uncharacterized protein</fullName>
    </submittedName>
</protein>
<dbReference type="Proteomes" id="UP000280271">
    <property type="component" value="Unassembled WGS sequence"/>
</dbReference>
<dbReference type="EMBL" id="RCHC01000073">
    <property type="protein sequence ID" value="RLL15976.1"/>
    <property type="molecule type" value="Genomic_DNA"/>
</dbReference>
<organism evidence="1 2">
    <name type="scientific">Acinetobacter chengduensis</name>
    <dbReference type="NCBI Taxonomy" id="2420890"/>
    <lineage>
        <taxon>Bacteria</taxon>
        <taxon>Pseudomonadati</taxon>
        <taxon>Pseudomonadota</taxon>
        <taxon>Gammaproteobacteria</taxon>
        <taxon>Moraxellales</taxon>
        <taxon>Moraxellaceae</taxon>
        <taxon>Acinetobacter</taxon>
    </lineage>
</organism>
<gene>
    <name evidence="1" type="ORF">D9K81_18265</name>
</gene>